<organism evidence="7 8">
    <name type="scientific">Methylobacterium aquaticum</name>
    <dbReference type="NCBI Taxonomy" id="270351"/>
    <lineage>
        <taxon>Bacteria</taxon>
        <taxon>Pseudomonadati</taxon>
        <taxon>Pseudomonadota</taxon>
        <taxon>Alphaproteobacteria</taxon>
        <taxon>Hyphomicrobiales</taxon>
        <taxon>Methylobacteriaceae</taxon>
        <taxon>Methylobacterium</taxon>
    </lineage>
</organism>
<evidence type="ECO:0000313" key="7">
    <source>
        <dbReference type="EMBL" id="BAQ47881.1"/>
    </source>
</evidence>
<protein>
    <submittedName>
        <fullName evidence="7">FAD-binding monooxygenase</fullName>
    </submittedName>
</protein>
<gene>
    <name evidence="7" type="primary">ubiH</name>
    <name evidence="7" type="ORF">Maq22A_c24835</name>
</gene>
<dbReference type="Gene3D" id="3.50.50.60">
    <property type="entry name" value="FAD/NAD(P)-binding domain"/>
    <property type="match status" value="1"/>
</dbReference>
<dbReference type="KEGG" id="maqu:Maq22A_c24835"/>
<evidence type="ECO:0000256" key="1">
    <source>
        <dbReference type="ARBA" id="ARBA00001974"/>
    </source>
</evidence>
<dbReference type="SUPFAM" id="SSF51905">
    <property type="entry name" value="FAD/NAD(P)-binding domain"/>
    <property type="match status" value="1"/>
</dbReference>
<feature type="domain" description="FAD-binding" evidence="6">
    <location>
        <begin position="18"/>
        <end position="356"/>
    </location>
</feature>
<accession>A0A0C6F563</accession>
<reference evidence="8" key="2">
    <citation type="submission" date="2015-01" db="EMBL/GenBank/DDBJ databases">
        <title>Complete genome sequence of Methylobacterium aquaticum strain 22A.</title>
        <authorList>
            <person name="Tani A."/>
            <person name="Ogura Y."/>
            <person name="Hayashi T."/>
        </authorList>
    </citation>
    <scope>NUCLEOTIDE SEQUENCE [LARGE SCALE GENOMIC DNA]</scope>
    <source>
        <strain evidence="8">MA-22A</strain>
    </source>
</reference>
<reference evidence="7 8" key="1">
    <citation type="journal article" date="2015" name="Genome Announc.">
        <title>Complete Genome Sequence of Methylobacterium aquaticum Strain 22A, Isolated from Racomitrium japonicum Moss.</title>
        <authorList>
            <person name="Tani A."/>
            <person name="Ogura Y."/>
            <person name="Hayashi T."/>
            <person name="Kimbara K."/>
        </authorList>
    </citation>
    <scope>NUCLEOTIDE SEQUENCE [LARGE SCALE GENOMIC DNA]</scope>
    <source>
        <strain evidence="7 8">MA-22A</strain>
    </source>
</reference>
<dbReference type="PRINTS" id="PR00420">
    <property type="entry name" value="RNGMNOXGNASE"/>
</dbReference>
<evidence type="ECO:0000313" key="8">
    <source>
        <dbReference type="Proteomes" id="UP000061432"/>
    </source>
</evidence>
<dbReference type="EMBL" id="AP014704">
    <property type="protein sequence ID" value="BAQ47881.1"/>
    <property type="molecule type" value="Genomic_DNA"/>
</dbReference>
<dbReference type="STRING" id="270351.Maq22A_c24835"/>
<evidence type="ECO:0000256" key="2">
    <source>
        <dbReference type="ARBA" id="ARBA00022630"/>
    </source>
</evidence>
<dbReference type="InterPro" id="IPR036188">
    <property type="entry name" value="FAD/NAD-bd_sf"/>
</dbReference>
<dbReference type="GO" id="GO:0004497">
    <property type="term" value="F:monooxygenase activity"/>
    <property type="evidence" value="ECO:0007669"/>
    <property type="project" value="UniProtKB-KW"/>
</dbReference>
<dbReference type="PANTHER" id="PTHR13789">
    <property type="entry name" value="MONOOXYGENASE"/>
    <property type="match status" value="1"/>
</dbReference>
<dbReference type="PANTHER" id="PTHR13789:SF318">
    <property type="entry name" value="GERANYLGERANYL DIPHOSPHATE REDUCTASE"/>
    <property type="match status" value="1"/>
</dbReference>
<comment type="cofactor">
    <cofactor evidence="1">
        <name>FAD</name>
        <dbReference type="ChEBI" id="CHEBI:57692"/>
    </cofactor>
</comment>
<keyword evidence="3" id="KW-0274">FAD</keyword>
<dbReference type="Pfam" id="PF01494">
    <property type="entry name" value="FAD_binding_3"/>
    <property type="match status" value="1"/>
</dbReference>
<evidence type="ECO:0000256" key="5">
    <source>
        <dbReference type="ARBA" id="ARBA00023033"/>
    </source>
</evidence>
<proteinExistence type="predicted"/>
<evidence type="ECO:0000256" key="3">
    <source>
        <dbReference type="ARBA" id="ARBA00022827"/>
    </source>
</evidence>
<dbReference type="PATRIC" id="fig|270351.10.peg.4776"/>
<name>A0A0C6F563_9HYPH</name>
<keyword evidence="5 7" id="KW-0503">Monooxygenase</keyword>
<dbReference type="Proteomes" id="UP000061432">
    <property type="component" value="Chromosome"/>
</dbReference>
<dbReference type="InterPro" id="IPR002938">
    <property type="entry name" value="FAD-bd"/>
</dbReference>
<dbReference type="SUPFAM" id="SSF54373">
    <property type="entry name" value="FAD-linked reductases, C-terminal domain"/>
    <property type="match status" value="1"/>
</dbReference>
<dbReference type="AlphaFoldDB" id="A0A0C6F563"/>
<keyword evidence="4" id="KW-0560">Oxidoreductase</keyword>
<evidence type="ECO:0000259" key="6">
    <source>
        <dbReference type="Pfam" id="PF01494"/>
    </source>
</evidence>
<evidence type="ECO:0000256" key="4">
    <source>
        <dbReference type="ARBA" id="ARBA00023002"/>
    </source>
</evidence>
<dbReference type="InterPro" id="IPR050493">
    <property type="entry name" value="FAD-dep_Monooxygenase_BioMet"/>
</dbReference>
<keyword evidence="2" id="KW-0285">Flavoprotein</keyword>
<dbReference type="RefSeq" id="WP_060848738.1">
    <property type="nucleotide sequence ID" value="NZ_AP014704.1"/>
</dbReference>
<dbReference type="GO" id="GO:0071949">
    <property type="term" value="F:FAD binding"/>
    <property type="evidence" value="ECO:0007669"/>
    <property type="project" value="InterPro"/>
</dbReference>
<sequence length="406" mass="43222">MALPPAPGRPVADRPGLRVAIVGAGIGGLTAALALAARGHAVTLVERRTAFSEVGAGLQLSPNASRVLTDLGLGLPLRRVAGEPERVRIRGIAHGREIGAIALGAAMRERFGAPYWVVHRADLQTILLDAARGRPGIRLLVGRTVAGVRDAPDQATLTLTSDGGRSETLEADLVVAADGVRSGLRAALDRQPLRSRGESAWRATLPREAVPEVFLADETGLWLGPRRHVVHYPINAGRRLNLVAVMPDQPGGEDWAGAGDPARLRAAFADAAPPLADLLARPESWLVWPLTDRAAARPMARGRIALLGDAAHPVLPFLAQGAAMAIEDAAVLAHSLEADRPVPAALSAYAAARVERVRLIQSHARRNGRVYHAGPLVAAARDLVMGRLRPEQMTERYAWLYGWRPT</sequence>